<sequence length="72" mass="8435">MFLSLLHGGDRYGENHSCVQLCVQSSGIYIYAFLKGESDTNILYIYTDSKRRFRFEEWTVKDITSLLLKHII</sequence>
<dbReference type="AlphaFoldDB" id="A0A397GQ81"/>
<dbReference type="EMBL" id="PQFF01000415">
    <property type="protein sequence ID" value="RHZ51596.1"/>
    <property type="molecule type" value="Genomic_DNA"/>
</dbReference>
<protein>
    <submittedName>
        <fullName evidence="1">Uncharacterized protein</fullName>
    </submittedName>
</protein>
<reference evidence="1 2" key="1">
    <citation type="submission" date="2018-08" db="EMBL/GenBank/DDBJ databases">
        <title>Genome and evolution of the arbuscular mycorrhizal fungus Diversispora epigaea (formerly Glomus versiforme) and its bacterial endosymbionts.</title>
        <authorList>
            <person name="Sun X."/>
            <person name="Fei Z."/>
            <person name="Harrison M."/>
        </authorList>
    </citation>
    <scope>NUCLEOTIDE SEQUENCE [LARGE SCALE GENOMIC DNA]</scope>
    <source>
        <strain evidence="1 2">IT104</strain>
    </source>
</reference>
<comment type="caution">
    <text evidence="1">The sequence shown here is derived from an EMBL/GenBank/DDBJ whole genome shotgun (WGS) entry which is preliminary data.</text>
</comment>
<gene>
    <name evidence="1" type="ORF">Glove_476g11</name>
</gene>
<keyword evidence="2" id="KW-1185">Reference proteome</keyword>
<evidence type="ECO:0000313" key="2">
    <source>
        <dbReference type="Proteomes" id="UP000266861"/>
    </source>
</evidence>
<evidence type="ECO:0000313" key="1">
    <source>
        <dbReference type="EMBL" id="RHZ51596.1"/>
    </source>
</evidence>
<dbReference type="Proteomes" id="UP000266861">
    <property type="component" value="Unassembled WGS sequence"/>
</dbReference>
<organism evidence="1 2">
    <name type="scientific">Diversispora epigaea</name>
    <dbReference type="NCBI Taxonomy" id="1348612"/>
    <lineage>
        <taxon>Eukaryota</taxon>
        <taxon>Fungi</taxon>
        <taxon>Fungi incertae sedis</taxon>
        <taxon>Mucoromycota</taxon>
        <taxon>Glomeromycotina</taxon>
        <taxon>Glomeromycetes</taxon>
        <taxon>Diversisporales</taxon>
        <taxon>Diversisporaceae</taxon>
        <taxon>Diversispora</taxon>
    </lineage>
</organism>
<accession>A0A397GQ81</accession>
<name>A0A397GQ81_9GLOM</name>
<proteinExistence type="predicted"/>